<feature type="region of interest" description="Disordered" evidence="3">
    <location>
        <begin position="1"/>
        <end position="60"/>
    </location>
</feature>
<proteinExistence type="predicted"/>
<protein>
    <recommendedName>
        <fullName evidence="7">Twin-arginine translocation pathway signal</fullName>
    </recommendedName>
</protein>
<organism evidence="5 6">
    <name type="scientific">Mycobacterium numidiamassiliense</name>
    <dbReference type="NCBI Taxonomy" id="1841861"/>
    <lineage>
        <taxon>Bacteria</taxon>
        <taxon>Bacillati</taxon>
        <taxon>Actinomycetota</taxon>
        <taxon>Actinomycetes</taxon>
        <taxon>Mycobacteriales</taxon>
        <taxon>Mycobacteriaceae</taxon>
        <taxon>Mycobacterium</taxon>
    </lineage>
</organism>
<dbReference type="EMBL" id="FUEZ01000004">
    <property type="protein sequence ID" value="SPM40483.1"/>
    <property type="molecule type" value="Genomic_DNA"/>
</dbReference>
<feature type="compositionally biased region" description="Basic and acidic residues" evidence="3">
    <location>
        <begin position="1"/>
        <end position="50"/>
    </location>
</feature>
<accession>A0A2U3P9Q3</accession>
<dbReference type="PANTHER" id="PTHR37042:SF4">
    <property type="entry name" value="OUTER MEMBRANE PROTEIN RV1973"/>
    <property type="match status" value="1"/>
</dbReference>
<evidence type="ECO:0000256" key="1">
    <source>
        <dbReference type="ARBA" id="ARBA00004370"/>
    </source>
</evidence>
<dbReference type="STRING" id="1841861.GCA_900157365_01002"/>
<comment type="subcellular location">
    <subcellularLocation>
        <location evidence="1">Membrane</location>
    </subcellularLocation>
</comment>
<dbReference type="PANTHER" id="PTHR37042">
    <property type="entry name" value="OUTER MEMBRANE PROTEIN RV1973"/>
    <property type="match status" value="1"/>
</dbReference>
<evidence type="ECO:0000256" key="4">
    <source>
        <dbReference type="SAM" id="Phobius"/>
    </source>
</evidence>
<feature type="transmembrane region" description="Helical" evidence="4">
    <location>
        <begin position="78"/>
        <end position="102"/>
    </location>
</feature>
<gene>
    <name evidence="5" type="ORF">MNAB215_2684</name>
</gene>
<evidence type="ECO:0000256" key="2">
    <source>
        <dbReference type="ARBA" id="ARBA00023136"/>
    </source>
</evidence>
<sequence length="234" mass="24859">VTAKETSVEKPAEIEESADAEKADDTEKAADAEKATDAESAEKVESAEKADDTEEDGVAPGRGKRVVRIVKKRPSGKILAGVLALLVVVSLAALGSVFYFIYLPDRDTDAAAAKTAISAASEGTVAILSYSPETLDHDFATAKSHLTGDFLNYYNQFTSQIVTPAAKQKSVKTSAVVLRAALSEFHANSATALLFVNQSTQSKDRPEPTFTNSSVVVVMSKIDGKWLISSFTPV</sequence>
<dbReference type="Proteomes" id="UP000240424">
    <property type="component" value="Unassembled WGS sequence"/>
</dbReference>
<keyword evidence="4" id="KW-1133">Transmembrane helix</keyword>
<name>A0A2U3P9Q3_9MYCO</name>
<evidence type="ECO:0000313" key="6">
    <source>
        <dbReference type="Proteomes" id="UP000240424"/>
    </source>
</evidence>
<evidence type="ECO:0000313" key="5">
    <source>
        <dbReference type="EMBL" id="SPM40483.1"/>
    </source>
</evidence>
<keyword evidence="4" id="KW-0812">Transmembrane</keyword>
<keyword evidence="2 4" id="KW-0472">Membrane</keyword>
<dbReference type="GO" id="GO:0016020">
    <property type="term" value="C:membrane"/>
    <property type="evidence" value="ECO:0007669"/>
    <property type="project" value="UniProtKB-SubCell"/>
</dbReference>
<feature type="non-terminal residue" evidence="5">
    <location>
        <position position="1"/>
    </location>
</feature>
<evidence type="ECO:0000256" key="3">
    <source>
        <dbReference type="SAM" id="MobiDB-lite"/>
    </source>
</evidence>
<evidence type="ECO:0008006" key="7">
    <source>
        <dbReference type="Google" id="ProtNLM"/>
    </source>
</evidence>
<reference evidence="5 6" key="1">
    <citation type="submission" date="2017-01" db="EMBL/GenBank/DDBJ databases">
        <authorList>
            <consortium name="Urmite Genomes"/>
        </authorList>
    </citation>
    <scope>NUCLEOTIDE SEQUENCE [LARGE SCALE GENOMIC DNA]</scope>
    <source>
        <strain evidence="5 6">AB215</strain>
    </source>
</reference>
<dbReference type="AlphaFoldDB" id="A0A2U3P9Q3"/>
<keyword evidence="6" id="KW-1185">Reference proteome</keyword>